<dbReference type="EMBL" id="JARK01000473">
    <property type="protein sequence ID" value="EYC36625.1"/>
    <property type="molecule type" value="Genomic_DNA"/>
</dbReference>
<keyword evidence="2" id="KW-1185">Reference proteome</keyword>
<accession>A0A016WAH7</accession>
<organism evidence="1 2">
    <name type="scientific">Ancylostoma ceylanicum</name>
    <dbReference type="NCBI Taxonomy" id="53326"/>
    <lineage>
        <taxon>Eukaryota</taxon>
        <taxon>Metazoa</taxon>
        <taxon>Ecdysozoa</taxon>
        <taxon>Nematoda</taxon>
        <taxon>Chromadorea</taxon>
        <taxon>Rhabditida</taxon>
        <taxon>Rhabditina</taxon>
        <taxon>Rhabditomorpha</taxon>
        <taxon>Strongyloidea</taxon>
        <taxon>Ancylostomatidae</taxon>
        <taxon>Ancylostomatinae</taxon>
        <taxon>Ancylostoma</taxon>
    </lineage>
</organism>
<dbReference type="Proteomes" id="UP000024635">
    <property type="component" value="Unassembled WGS sequence"/>
</dbReference>
<evidence type="ECO:0000313" key="1">
    <source>
        <dbReference type="EMBL" id="EYC36625.1"/>
    </source>
</evidence>
<gene>
    <name evidence="1" type="primary">Acey_s0873.g2805</name>
    <name evidence="1" type="ORF">Y032_0873g2805</name>
</gene>
<reference evidence="2" key="1">
    <citation type="journal article" date="2015" name="Nat. Genet.">
        <title>The genome and transcriptome of the zoonotic hookworm Ancylostoma ceylanicum identify infection-specific gene families.</title>
        <authorList>
            <person name="Schwarz E.M."/>
            <person name="Hu Y."/>
            <person name="Antoshechkin I."/>
            <person name="Miller M.M."/>
            <person name="Sternberg P.W."/>
            <person name="Aroian R.V."/>
        </authorList>
    </citation>
    <scope>NUCLEOTIDE SEQUENCE</scope>
    <source>
        <strain evidence="2">HY135</strain>
    </source>
</reference>
<evidence type="ECO:0000313" key="2">
    <source>
        <dbReference type="Proteomes" id="UP000024635"/>
    </source>
</evidence>
<proteinExistence type="predicted"/>
<dbReference type="AlphaFoldDB" id="A0A016WAH7"/>
<sequence length="78" mass="8792">MERTIRMLQADHDRTGRTMDFHCVGISNRGWQSGSSAGVSEERWRSRRSGPCEGAVVFVPFRAVGVAIQRYSLNDEYG</sequence>
<protein>
    <submittedName>
        <fullName evidence="1">Uncharacterized protein</fullName>
    </submittedName>
</protein>
<comment type="caution">
    <text evidence="1">The sequence shown here is derived from an EMBL/GenBank/DDBJ whole genome shotgun (WGS) entry which is preliminary data.</text>
</comment>
<name>A0A016WAH7_9BILA</name>